<feature type="compositionally biased region" description="Basic and acidic residues" evidence="1">
    <location>
        <begin position="8"/>
        <end position="23"/>
    </location>
</feature>
<dbReference type="EnsemblFungi" id="EJT79338">
    <property type="protein sequence ID" value="EJT79338"/>
    <property type="gene ID" value="GGTG_04423"/>
</dbReference>
<evidence type="ECO:0000313" key="2">
    <source>
        <dbReference type="EMBL" id="EJT79338.1"/>
    </source>
</evidence>
<feature type="compositionally biased region" description="Low complexity" evidence="1">
    <location>
        <begin position="33"/>
        <end position="42"/>
    </location>
</feature>
<gene>
    <name evidence="3" type="primary">20344881</name>
    <name evidence="2" type="ORF">GGTG_04423</name>
</gene>
<organism evidence="2">
    <name type="scientific">Gaeumannomyces tritici (strain R3-111a-1)</name>
    <name type="common">Wheat and barley take-all root rot fungus</name>
    <name type="synonym">Gaeumannomyces graminis var. tritici</name>
    <dbReference type="NCBI Taxonomy" id="644352"/>
    <lineage>
        <taxon>Eukaryota</taxon>
        <taxon>Fungi</taxon>
        <taxon>Dikarya</taxon>
        <taxon>Ascomycota</taxon>
        <taxon>Pezizomycotina</taxon>
        <taxon>Sordariomycetes</taxon>
        <taxon>Sordariomycetidae</taxon>
        <taxon>Magnaporthales</taxon>
        <taxon>Magnaporthaceae</taxon>
        <taxon>Gaeumannomyces</taxon>
    </lineage>
</organism>
<reference evidence="2" key="3">
    <citation type="submission" date="2010-09" db="EMBL/GenBank/DDBJ databases">
        <title>Annotation of Gaeumannomyces graminis var. tritici R3-111a-1.</title>
        <authorList>
            <consortium name="The Broad Institute Genome Sequencing Platform"/>
            <person name="Ma L.-J."/>
            <person name="Dead R."/>
            <person name="Young S.K."/>
            <person name="Zeng Q."/>
            <person name="Gargeya S."/>
            <person name="Fitzgerald M."/>
            <person name="Haas B."/>
            <person name="Abouelleil A."/>
            <person name="Alvarado L."/>
            <person name="Arachchi H.M."/>
            <person name="Berlin A."/>
            <person name="Brown A."/>
            <person name="Chapman S.B."/>
            <person name="Chen Z."/>
            <person name="Dunbar C."/>
            <person name="Freedman E."/>
            <person name="Gearin G."/>
            <person name="Gellesch M."/>
            <person name="Goldberg J."/>
            <person name="Griggs A."/>
            <person name="Gujja S."/>
            <person name="Heiman D."/>
            <person name="Howarth C."/>
            <person name="Larson L."/>
            <person name="Lui A."/>
            <person name="MacDonald P.J.P."/>
            <person name="Mehta T."/>
            <person name="Montmayeur A."/>
            <person name="Murphy C."/>
            <person name="Neiman D."/>
            <person name="Pearson M."/>
            <person name="Priest M."/>
            <person name="Roberts A."/>
            <person name="Saif S."/>
            <person name="Shea T."/>
            <person name="Shenoy N."/>
            <person name="Sisk P."/>
            <person name="Stolte C."/>
            <person name="Sykes S."/>
            <person name="Yandava C."/>
            <person name="Wortman J."/>
            <person name="Nusbaum C."/>
            <person name="Birren B."/>
        </authorList>
    </citation>
    <scope>NUCLEOTIDE SEQUENCE</scope>
    <source>
        <strain evidence="2">R3-111a-1</strain>
    </source>
</reference>
<dbReference type="EMBL" id="GL385396">
    <property type="protein sequence ID" value="EJT79338.1"/>
    <property type="molecule type" value="Genomic_DNA"/>
</dbReference>
<reference evidence="2" key="2">
    <citation type="submission" date="2010-07" db="EMBL/GenBank/DDBJ databases">
        <authorList>
            <consortium name="The Broad Institute Genome Sequencing Platform"/>
            <consortium name="Broad Institute Genome Sequencing Center for Infectious Disease"/>
            <person name="Ma L.-J."/>
            <person name="Dead R."/>
            <person name="Young S."/>
            <person name="Zeng Q."/>
            <person name="Koehrsen M."/>
            <person name="Alvarado L."/>
            <person name="Berlin A."/>
            <person name="Chapman S.B."/>
            <person name="Chen Z."/>
            <person name="Freedman E."/>
            <person name="Gellesch M."/>
            <person name="Goldberg J."/>
            <person name="Griggs A."/>
            <person name="Gujja S."/>
            <person name="Heilman E.R."/>
            <person name="Heiman D."/>
            <person name="Hepburn T."/>
            <person name="Howarth C."/>
            <person name="Jen D."/>
            <person name="Larson L."/>
            <person name="Mehta T."/>
            <person name="Neiman D."/>
            <person name="Pearson M."/>
            <person name="Roberts A."/>
            <person name="Saif S."/>
            <person name="Shea T."/>
            <person name="Shenoy N."/>
            <person name="Sisk P."/>
            <person name="Stolte C."/>
            <person name="Sykes S."/>
            <person name="Walk T."/>
            <person name="White J."/>
            <person name="Yandava C."/>
            <person name="Haas B."/>
            <person name="Nusbaum C."/>
            <person name="Birren B."/>
        </authorList>
    </citation>
    <scope>NUCLEOTIDE SEQUENCE</scope>
    <source>
        <strain evidence="2">R3-111a-1</strain>
    </source>
</reference>
<dbReference type="GeneID" id="20344881"/>
<accession>J3NT25</accession>
<feature type="region of interest" description="Disordered" evidence="1">
    <location>
        <begin position="1"/>
        <end position="42"/>
    </location>
</feature>
<evidence type="ECO:0000256" key="1">
    <source>
        <dbReference type="SAM" id="MobiDB-lite"/>
    </source>
</evidence>
<dbReference type="RefSeq" id="XP_009220483.1">
    <property type="nucleotide sequence ID" value="XM_009222219.1"/>
</dbReference>
<evidence type="ECO:0000313" key="3">
    <source>
        <dbReference type="EnsemblFungi" id="EJT79338"/>
    </source>
</evidence>
<reference evidence="3" key="4">
    <citation type="journal article" date="2015" name="G3 (Bethesda)">
        <title>Genome sequences of three phytopathogenic species of the Magnaporthaceae family of fungi.</title>
        <authorList>
            <person name="Okagaki L.H."/>
            <person name="Nunes C.C."/>
            <person name="Sailsbery J."/>
            <person name="Clay B."/>
            <person name="Brown D."/>
            <person name="John T."/>
            <person name="Oh Y."/>
            <person name="Young N."/>
            <person name="Fitzgerald M."/>
            <person name="Haas B.J."/>
            <person name="Zeng Q."/>
            <person name="Young S."/>
            <person name="Adiconis X."/>
            <person name="Fan L."/>
            <person name="Levin J.Z."/>
            <person name="Mitchell T.K."/>
            <person name="Okubara P.A."/>
            <person name="Farman M.L."/>
            <person name="Kohn L.M."/>
            <person name="Birren B."/>
            <person name="Ma L.-J."/>
            <person name="Dean R.A."/>
        </authorList>
    </citation>
    <scope>NUCLEOTIDE SEQUENCE</scope>
    <source>
        <strain evidence="3">R3-111a-1</strain>
    </source>
</reference>
<proteinExistence type="predicted"/>
<reference evidence="3" key="5">
    <citation type="submission" date="2018-04" db="UniProtKB">
        <authorList>
            <consortium name="EnsemblFungi"/>
        </authorList>
    </citation>
    <scope>IDENTIFICATION</scope>
    <source>
        <strain evidence="3">R3-111a-1</strain>
    </source>
</reference>
<dbReference type="Proteomes" id="UP000006039">
    <property type="component" value="Unassembled WGS sequence"/>
</dbReference>
<dbReference type="HOGENOM" id="CLU_1256083_0_0_1"/>
<reference evidence="4" key="1">
    <citation type="submission" date="2010-07" db="EMBL/GenBank/DDBJ databases">
        <title>The genome sequence of Gaeumannomyces graminis var. tritici strain R3-111a-1.</title>
        <authorList>
            <consortium name="The Broad Institute Genome Sequencing Platform"/>
            <person name="Ma L.-J."/>
            <person name="Dead R."/>
            <person name="Young S."/>
            <person name="Zeng Q."/>
            <person name="Koehrsen M."/>
            <person name="Alvarado L."/>
            <person name="Berlin A."/>
            <person name="Chapman S.B."/>
            <person name="Chen Z."/>
            <person name="Freedman E."/>
            <person name="Gellesch M."/>
            <person name="Goldberg J."/>
            <person name="Griggs A."/>
            <person name="Gujja S."/>
            <person name="Heilman E.R."/>
            <person name="Heiman D."/>
            <person name="Hepburn T."/>
            <person name="Howarth C."/>
            <person name="Jen D."/>
            <person name="Larson L."/>
            <person name="Mehta T."/>
            <person name="Neiman D."/>
            <person name="Pearson M."/>
            <person name="Roberts A."/>
            <person name="Saif S."/>
            <person name="Shea T."/>
            <person name="Shenoy N."/>
            <person name="Sisk P."/>
            <person name="Stolte C."/>
            <person name="Sykes S."/>
            <person name="Walk T."/>
            <person name="White J."/>
            <person name="Yandava C."/>
            <person name="Haas B."/>
            <person name="Nusbaum C."/>
            <person name="Birren B."/>
        </authorList>
    </citation>
    <scope>NUCLEOTIDE SEQUENCE [LARGE SCALE GENOMIC DNA]</scope>
    <source>
        <strain evidence="4">R3-111a-1</strain>
    </source>
</reference>
<dbReference type="AlphaFoldDB" id="J3NT25"/>
<evidence type="ECO:0000313" key="4">
    <source>
        <dbReference type="Proteomes" id="UP000006039"/>
    </source>
</evidence>
<keyword evidence="4" id="KW-1185">Reference proteome</keyword>
<name>J3NT25_GAET3</name>
<protein>
    <submittedName>
        <fullName evidence="2 3">Uncharacterized protein</fullName>
    </submittedName>
</protein>
<sequence length="220" mass="24288">MSRGANPHGHDAELPSEEARRPAATEGGRNDGSPRSASPPSLLSSIHLAGIARADFCRSCERGSMGHIRKPVKLIIPASLSRPLHPLRPVMSPSYGLPRGIQPFPSSAPRLPRRIVFSMRHAQHGVPARRINHPLWAPVPRRTERHNHSLLPFPSEGQRVFCLSASAVFLFFDARLETAADELRPEASGFFRGLFVDVFHPRPVSRGALRLACSWTQTKN</sequence>
<dbReference type="VEuPathDB" id="FungiDB:GGTG_04423"/>